<evidence type="ECO:0000256" key="4">
    <source>
        <dbReference type="ARBA" id="ARBA00022807"/>
    </source>
</evidence>
<comment type="caution">
    <text evidence="8">The sequence shown here is derived from an EMBL/GenBank/DDBJ whole genome shotgun (WGS) entry which is preliminary data.</text>
</comment>
<dbReference type="PANTHER" id="PTHR47053:SF1">
    <property type="entry name" value="MUREIN DD-ENDOPEPTIDASE MEPH-RELATED"/>
    <property type="match status" value="1"/>
</dbReference>
<keyword evidence="2" id="KW-0645">Protease</keyword>
<evidence type="ECO:0000256" key="5">
    <source>
        <dbReference type="SAM" id="SignalP"/>
    </source>
</evidence>
<gene>
    <name evidence="8" type="ORF">ACFQ03_02410</name>
</gene>
<keyword evidence="4" id="KW-0788">Thiol protease</keyword>
<evidence type="ECO:0000256" key="1">
    <source>
        <dbReference type="ARBA" id="ARBA00007074"/>
    </source>
</evidence>
<evidence type="ECO:0000313" key="9">
    <source>
        <dbReference type="Proteomes" id="UP001597120"/>
    </source>
</evidence>
<evidence type="ECO:0000259" key="7">
    <source>
        <dbReference type="PROSITE" id="PS51935"/>
    </source>
</evidence>
<dbReference type="PROSITE" id="PS51935">
    <property type="entry name" value="NLPC_P60"/>
    <property type="match status" value="1"/>
</dbReference>
<evidence type="ECO:0000259" key="6">
    <source>
        <dbReference type="PROSITE" id="PS51781"/>
    </source>
</evidence>
<dbReference type="SUPFAM" id="SSF50044">
    <property type="entry name" value="SH3-domain"/>
    <property type="match status" value="1"/>
</dbReference>
<dbReference type="InterPro" id="IPR003646">
    <property type="entry name" value="SH3-like_bac-type"/>
</dbReference>
<organism evidence="8 9">
    <name type="scientific">Paenibacillus residui</name>
    <dbReference type="NCBI Taxonomy" id="629724"/>
    <lineage>
        <taxon>Bacteria</taxon>
        <taxon>Bacillati</taxon>
        <taxon>Bacillota</taxon>
        <taxon>Bacilli</taxon>
        <taxon>Bacillales</taxon>
        <taxon>Paenibacillaceae</taxon>
        <taxon>Paenibacillus</taxon>
    </lineage>
</organism>
<keyword evidence="3" id="KW-0378">Hydrolase</keyword>
<sequence length="261" mass="28405">MKKKVVTCIIAASIGLSAIPFQAMAATDGQGTLKVVNSVNFRTEPSVKNNQIRYLKPGETLDIVGQPNSYWYKVKDQNGKIGYVSSSSKYVSAANQPSNGGTSSANAVSKPSTSSSAKVEKVISTGMKYLGTPYEFGSNRNSTKTFDCSDFVRHAFKQALGVTLPSDSRKQADYVKKKGHTTTNWRNLKRGDLMFFMDYKGSSASSYKGINKSKQRISHVGIYLGDGKILHTYSVKSGGVRVDSIAGKHWEHRFVFGGSAL</sequence>
<dbReference type="InterPro" id="IPR000064">
    <property type="entry name" value="NLP_P60_dom"/>
</dbReference>
<evidence type="ECO:0000256" key="3">
    <source>
        <dbReference type="ARBA" id="ARBA00022801"/>
    </source>
</evidence>
<dbReference type="EMBL" id="JBHTIU010000008">
    <property type="protein sequence ID" value="MFD0867986.1"/>
    <property type="molecule type" value="Genomic_DNA"/>
</dbReference>
<evidence type="ECO:0000256" key="2">
    <source>
        <dbReference type="ARBA" id="ARBA00022670"/>
    </source>
</evidence>
<dbReference type="Gene3D" id="2.30.30.40">
    <property type="entry name" value="SH3 Domains"/>
    <property type="match status" value="1"/>
</dbReference>
<protein>
    <submittedName>
        <fullName evidence="8">C40 family peptidase</fullName>
    </submittedName>
</protein>
<dbReference type="PROSITE" id="PS51781">
    <property type="entry name" value="SH3B"/>
    <property type="match status" value="1"/>
</dbReference>
<dbReference type="SUPFAM" id="SSF54001">
    <property type="entry name" value="Cysteine proteinases"/>
    <property type="match status" value="1"/>
</dbReference>
<dbReference type="InterPro" id="IPR051202">
    <property type="entry name" value="Peptidase_C40"/>
</dbReference>
<feature type="chain" id="PRO_5047147606" evidence="5">
    <location>
        <begin position="26"/>
        <end position="261"/>
    </location>
</feature>
<feature type="signal peptide" evidence="5">
    <location>
        <begin position="1"/>
        <end position="25"/>
    </location>
</feature>
<keyword evidence="5" id="KW-0732">Signal</keyword>
<keyword evidence="9" id="KW-1185">Reference proteome</keyword>
<dbReference type="InterPro" id="IPR038765">
    <property type="entry name" value="Papain-like_cys_pep_sf"/>
</dbReference>
<reference evidence="9" key="1">
    <citation type="journal article" date="2019" name="Int. J. Syst. Evol. Microbiol.">
        <title>The Global Catalogue of Microorganisms (GCM) 10K type strain sequencing project: providing services to taxonomists for standard genome sequencing and annotation.</title>
        <authorList>
            <consortium name="The Broad Institute Genomics Platform"/>
            <consortium name="The Broad Institute Genome Sequencing Center for Infectious Disease"/>
            <person name="Wu L."/>
            <person name="Ma J."/>
        </authorList>
    </citation>
    <scope>NUCLEOTIDE SEQUENCE [LARGE SCALE GENOMIC DNA]</scope>
    <source>
        <strain evidence="9">CCUG 57263</strain>
    </source>
</reference>
<proteinExistence type="inferred from homology"/>
<dbReference type="Proteomes" id="UP001597120">
    <property type="component" value="Unassembled WGS sequence"/>
</dbReference>
<feature type="domain" description="NlpC/P60" evidence="7">
    <location>
        <begin position="116"/>
        <end position="261"/>
    </location>
</feature>
<dbReference type="Pfam" id="PF00877">
    <property type="entry name" value="NLPC_P60"/>
    <property type="match status" value="1"/>
</dbReference>
<dbReference type="Gene3D" id="3.90.1720.10">
    <property type="entry name" value="endopeptidase domain like (from Nostoc punctiforme)"/>
    <property type="match status" value="1"/>
</dbReference>
<name>A0ABW3D4X8_9BACL</name>
<feature type="domain" description="SH3b" evidence="6">
    <location>
        <begin position="30"/>
        <end position="95"/>
    </location>
</feature>
<dbReference type="RefSeq" id="WP_379285837.1">
    <property type="nucleotide sequence ID" value="NZ_JBHTIU010000008.1"/>
</dbReference>
<dbReference type="InterPro" id="IPR036028">
    <property type="entry name" value="SH3-like_dom_sf"/>
</dbReference>
<dbReference type="PANTHER" id="PTHR47053">
    <property type="entry name" value="MUREIN DD-ENDOPEPTIDASE MEPH-RELATED"/>
    <property type="match status" value="1"/>
</dbReference>
<evidence type="ECO:0000313" key="8">
    <source>
        <dbReference type="EMBL" id="MFD0867986.1"/>
    </source>
</evidence>
<dbReference type="Pfam" id="PF08239">
    <property type="entry name" value="SH3_3"/>
    <property type="match status" value="1"/>
</dbReference>
<accession>A0ABW3D4X8</accession>
<comment type="similarity">
    <text evidence="1">Belongs to the peptidase C40 family.</text>
</comment>